<dbReference type="SMART" id="SM00856">
    <property type="entry name" value="PMEI"/>
    <property type="match status" value="1"/>
</dbReference>
<keyword evidence="8" id="KW-0325">Glycoprotein</keyword>
<name>A0A8B8QCI4_9MYRT</name>
<evidence type="ECO:0000256" key="3">
    <source>
        <dbReference type="ARBA" id="ARBA00007786"/>
    </source>
</evidence>
<evidence type="ECO:0000256" key="12">
    <source>
        <dbReference type="RuleBase" id="RU000589"/>
    </source>
</evidence>
<evidence type="ECO:0000256" key="2">
    <source>
        <dbReference type="ARBA" id="ARBA00006027"/>
    </source>
</evidence>
<organism evidence="14 15">
    <name type="scientific">Rhodamnia argentea</name>
    <dbReference type="NCBI Taxonomy" id="178133"/>
    <lineage>
        <taxon>Eukaryota</taxon>
        <taxon>Viridiplantae</taxon>
        <taxon>Streptophyta</taxon>
        <taxon>Embryophyta</taxon>
        <taxon>Tracheophyta</taxon>
        <taxon>Spermatophyta</taxon>
        <taxon>Magnoliopsida</taxon>
        <taxon>eudicotyledons</taxon>
        <taxon>Gunneridae</taxon>
        <taxon>Pentapetalae</taxon>
        <taxon>rosids</taxon>
        <taxon>malvids</taxon>
        <taxon>Myrtales</taxon>
        <taxon>Myrtaceae</taxon>
        <taxon>Myrtoideae</taxon>
        <taxon>Myrteae</taxon>
        <taxon>Australasian group</taxon>
        <taxon>Rhodamnia</taxon>
    </lineage>
</organism>
<dbReference type="InterPro" id="IPR012334">
    <property type="entry name" value="Pectin_lyas_fold"/>
</dbReference>
<dbReference type="InterPro" id="IPR033131">
    <property type="entry name" value="Pectinesterase_Asp_AS"/>
</dbReference>
<dbReference type="Pfam" id="PF04043">
    <property type="entry name" value="PMEI"/>
    <property type="match status" value="1"/>
</dbReference>
<sequence>MSSEGKKKKVAIAAVSSLILVVAAVAVIAGVSKSSGGAEAPQGETKQVSASMKAIQAMCQPTDYKEACVQSLETAGPNVTDPKELIKAGFNVAMKKISEAAEKSVTLKKLANDPRTSQALQNCKELMEYAIDDLQSSFDKLGEFDVSKLDEFLADLKTWLGAAITYQETCLDGFENATGDAGETMRKTLNATAMLTSNGLAMVSEFSTVLANLNLNFLNGNRRLLQEADVEVLGHGEFPLWMDPVKRRLLQAKVGSGLKPDLVVAKDGSGKYKTITEALKDIPLKSNNTFVLYIKEGIYREQVTFDKKMTHLVLVGDGPTKTRIVYNSNYVDGVNTFKTATVAVLGEHFFAKDIGFENDAGAIKHQAVALRVQSDFSVFYNCHMDGYQDTLYTHANRQFYRDCTISGTIDFIFGDAAVVFQNCKMLVRKPLDNQQCIVTAQGRKERRQASAIILQNCTITGDASYLPVKAKFRSFLGRPWKQYSRTIIMQSYIDDIIQPEGWLPWMGDFGLRTSFYTEFGNRGPGSSTARRVTWKGIKTITPQHATDFTAGKFLRGGTWIPKYGIPFTAGMVAV</sequence>
<dbReference type="PANTHER" id="PTHR31707">
    <property type="entry name" value="PECTINESTERASE"/>
    <property type="match status" value="1"/>
</dbReference>
<protein>
    <recommendedName>
        <fullName evidence="4 12">Pectinesterase</fullName>
        <ecNumber evidence="4 12">3.1.1.11</ecNumber>
    </recommendedName>
</protein>
<dbReference type="SUPFAM" id="SSF51126">
    <property type="entry name" value="Pectin lyase-like"/>
    <property type="match status" value="1"/>
</dbReference>
<reference evidence="15" key="1">
    <citation type="submission" date="2025-08" db="UniProtKB">
        <authorList>
            <consortium name="RefSeq"/>
        </authorList>
    </citation>
    <scope>IDENTIFICATION</scope>
    <source>
        <tissue evidence="15">Leaf</tissue>
    </source>
</reference>
<dbReference type="GO" id="GO:0030599">
    <property type="term" value="F:pectinesterase activity"/>
    <property type="evidence" value="ECO:0007669"/>
    <property type="project" value="UniProtKB-UniRule"/>
</dbReference>
<evidence type="ECO:0000256" key="10">
    <source>
        <dbReference type="ARBA" id="ARBA00057335"/>
    </source>
</evidence>
<dbReference type="KEGG" id="rarg:115751233"/>
<dbReference type="SUPFAM" id="SSF101148">
    <property type="entry name" value="Plant invertase/pectin methylesterase inhibitor"/>
    <property type="match status" value="1"/>
</dbReference>
<accession>A0A8B8QCI4</accession>
<dbReference type="Proteomes" id="UP000827889">
    <property type="component" value="Chromosome 6"/>
</dbReference>
<dbReference type="FunFam" id="1.20.140.40:FF:000001">
    <property type="entry name" value="Pectinesterase"/>
    <property type="match status" value="1"/>
</dbReference>
<evidence type="ECO:0000313" key="15">
    <source>
        <dbReference type="RefSeq" id="XP_030544869.1"/>
    </source>
</evidence>
<keyword evidence="14" id="KW-1185">Reference proteome</keyword>
<evidence type="ECO:0000256" key="11">
    <source>
        <dbReference type="PROSITE-ProRule" id="PRU10040"/>
    </source>
</evidence>
<dbReference type="Pfam" id="PF01095">
    <property type="entry name" value="Pectinesterase"/>
    <property type="match status" value="1"/>
</dbReference>
<comment type="function">
    <text evidence="10">Acts in the modification of cell walls via demethylesterification of cell wall pectin.</text>
</comment>
<proteinExistence type="inferred from homology"/>
<dbReference type="InterPro" id="IPR011050">
    <property type="entry name" value="Pectin_lyase_fold/virulence"/>
</dbReference>
<dbReference type="InterPro" id="IPR035513">
    <property type="entry name" value="Invertase/methylesterase_inhib"/>
</dbReference>
<comment type="pathway">
    <text evidence="1 12">Glycan metabolism; pectin degradation; 2-dehydro-3-deoxy-D-gluconate from pectin: step 1/5.</text>
</comment>
<evidence type="ECO:0000259" key="13">
    <source>
        <dbReference type="SMART" id="SM00856"/>
    </source>
</evidence>
<comment type="similarity">
    <text evidence="3">In the C-terminal section; belongs to the pectinesterase family.</text>
</comment>
<evidence type="ECO:0000313" key="14">
    <source>
        <dbReference type="Proteomes" id="UP000827889"/>
    </source>
</evidence>
<dbReference type="InterPro" id="IPR000070">
    <property type="entry name" value="Pectinesterase_cat"/>
</dbReference>
<dbReference type="CDD" id="cd15798">
    <property type="entry name" value="PMEI-like_3"/>
    <property type="match status" value="1"/>
</dbReference>
<evidence type="ECO:0000256" key="6">
    <source>
        <dbReference type="ARBA" id="ARBA00023085"/>
    </source>
</evidence>
<evidence type="ECO:0000256" key="7">
    <source>
        <dbReference type="ARBA" id="ARBA00023157"/>
    </source>
</evidence>
<dbReference type="GeneID" id="115751233"/>
<evidence type="ECO:0000256" key="8">
    <source>
        <dbReference type="ARBA" id="ARBA00023180"/>
    </source>
</evidence>
<dbReference type="OrthoDB" id="2019149at2759"/>
<dbReference type="NCBIfam" id="TIGR01614">
    <property type="entry name" value="PME_inhib"/>
    <property type="match status" value="1"/>
</dbReference>
<evidence type="ECO:0000256" key="5">
    <source>
        <dbReference type="ARBA" id="ARBA00022801"/>
    </source>
</evidence>
<feature type="domain" description="Pectinesterase inhibitor" evidence="13">
    <location>
        <begin position="50"/>
        <end position="202"/>
    </location>
</feature>
<dbReference type="Gene3D" id="1.20.140.40">
    <property type="entry name" value="Invertase/pectin methylesterase inhibitor family protein"/>
    <property type="match status" value="1"/>
</dbReference>
<evidence type="ECO:0000256" key="9">
    <source>
        <dbReference type="ARBA" id="ARBA00047928"/>
    </source>
</evidence>
<dbReference type="GO" id="GO:0045490">
    <property type="term" value="P:pectin catabolic process"/>
    <property type="evidence" value="ECO:0007669"/>
    <property type="project" value="UniProtKB-UniRule"/>
</dbReference>
<gene>
    <name evidence="15" type="primary">LOC115751233</name>
</gene>
<dbReference type="AlphaFoldDB" id="A0A8B8QCI4"/>
<dbReference type="UniPathway" id="UPA00545">
    <property type="reaction ID" value="UER00823"/>
</dbReference>
<dbReference type="GO" id="GO:0004857">
    <property type="term" value="F:enzyme inhibitor activity"/>
    <property type="evidence" value="ECO:0007669"/>
    <property type="project" value="InterPro"/>
</dbReference>
<comment type="similarity">
    <text evidence="2">In the N-terminal section; belongs to the PMEI family.</text>
</comment>
<dbReference type="RefSeq" id="XP_030544869.1">
    <property type="nucleotide sequence ID" value="XM_030689009.2"/>
</dbReference>
<keyword evidence="6 12" id="KW-0063">Aspartyl esterase</keyword>
<dbReference type="FunFam" id="2.160.20.10:FF:000001">
    <property type="entry name" value="Pectinesterase"/>
    <property type="match status" value="1"/>
</dbReference>
<dbReference type="EC" id="3.1.1.11" evidence="4 12"/>
<dbReference type="Gene3D" id="2.160.20.10">
    <property type="entry name" value="Single-stranded right-handed beta-helix, Pectin lyase-like"/>
    <property type="match status" value="1"/>
</dbReference>
<dbReference type="PROSITE" id="PS00503">
    <property type="entry name" value="PECTINESTERASE_2"/>
    <property type="match status" value="1"/>
</dbReference>
<evidence type="ECO:0000256" key="1">
    <source>
        <dbReference type="ARBA" id="ARBA00005184"/>
    </source>
</evidence>
<dbReference type="InterPro" id="IPR006501">
    <property type="entry name" value="Pectinesterase_inhib_dom"/>
</dbReference>
<feature type="active site" evidence="11">
    <location>
        <position position="410"/>
    </location>
</feature>
<dbReference type="GO" id="GO:0042545">
    <property type="term" value="P:cell wall modification"/>
    <property type="evidence" value="ECO:0007669"/>
    <property type="project" value="UniProtKB-UniRule"/>
</dbReference>
<keyword evidence="7" id="KW-1015">Disulfide bond</keyword>
<evidence type="ECO:0000256" key="4">
    <source>
        <dbReference type="ARBA" id="ARBA00013229"/>
    </source>
</evidence>
<comment type="catalytic activity">
    <reaction evidence="9 12">
        <text>[(1-&gt;4)-alpha-D-galacturonosyl methyl ester](n) + n H2O = [(1-&gt;4)-alpha-D-galacturonosyl](n) + n methanol + n H(+)</text>
        <dbReference type="Rhea" id="RHEA:22380"/>
        <dbReference type="Rhea" id="RHEA-COMP:14570"/>
        <dbReference type="Rhea" id="RHEA-COMP:14573"/>
        <dbReference type="ChEBI" id="CHEBI:15377"/>
        <dbReference type="ChEBI" id="CHEBI:15378"/>
        <dbReference type="ChEBI" id="CHEBI:17790"/>
        <dbReference type="ChEBI" id="CHEBI:140522"/>
        <dbReference type="ChEBI" id="CHEBI:140523"/>
        <dbReference type="EC" id="3.1.1.11"/>
    </reaction>
</comment>
<keyword evidence="5 12" id="KW-0378">Hydrolase</keyword>